<sequence length="168" mass="19191">MITRLQSIGLEDIAAEYLEYNRPSLQIEVMKFTAVFLSMVYYDDDFKAMKSCTELLDYGRWREECKLDIKPMAEIIVHESDQEMLRLSIDLFSAVCHSIDDENFGIVVSRLVSRLESSNGLVAVGFIKNLQTIFCNIYRHDPVKAAECGIIPAVVNMLRVFATIKIVK</sequence>
<dbReference type="RefSeq" id="XP_006679251.1">
    <property type="nucleotide sequence ID" value="XM_006679188.1"/>
</dbReference>
<gene>
    <name evidence="1" type="ORF">BATDEDRAFT_88836</name>
</gene>
<dbReference type="HOGENOM" id="CLU_084242_0_0_1"/>
<dbReference type="EMBL" id="GL882884">
    <property type="protein sequence ID" value="EGF80340.1"/>
    <property type="molecule type" value="Genomic_DNA"/>
</dbReference>
<keyword evidence="2" id="KW-1185">Reference proteome</keyword>
<reference evidence="1 2" key="1">
    <citation type="submission" date="2009-12" db="EMBL/GenBank/DDBJ databases">
        <title>The draft genome of Batrachochytrium dendrobatidis.</title>
        <authorList>
            <consortium name="US DOE Joint Genome Institute (JGI-PGF)"/>
            <person name="Kuo A."/>
            <person name="Salamov A."/>
            <person name="Schmutz J."/>
            <person name="Lucas S."/>
            <person name="Pitluck S."/>
            <person name="Rosenblum E."/>
            <person name="Stajich J."/>
            <person name="Eisen M."/>
            <person name="Grigoriev I.V."/>
        </authorList>
    </citation>
    <scope>NUCLEOTIDE SEQUENCE [LARGE SCALE GENOMIC DNA]</scope>
    <source>
        <strain evidence="2">JAM81 / FGSC 10211</strain>
    </source>
</reference>
<dbReference type="InParanoid" id="F4P2U8"/>
<proteinExistence type="predicted"/>
<protein>
    <submittedName>
        <fullName evidence="1">Uncharacterized protein</fullName>
    </submittedName>
</protein>
<evidence type="ECO:0000313" key="1">
    <source>
        <dbReference type="EMBL" id="EGF80340.1"/>
    </source>
</evidence>
<dbReference type="Proteomes" id="UP000007241">
    <property type="component" value="Unassembled WGS sequence"/>
</dbReference>
<accession>F4P2U8</accession>
<name>F4P2U8_BATDJ</name>
<organism evidence="1 2">
    <name type="scientific">Batrachochytrium dendrobatidis (strain JAM81 / FGSC 10211)</name>
    <name type="common">Frog chytrid fungus</name>
    <dbReference type="NCBI Taxonomy" id="684364"/>
    <lineage>
        <taxon>Eukaryota</taxon>
        <taxon>Fungi</taxon>
        <taxon>Fungi incertae sedis</taxon>
        <taxon>Chytridiomycota</taxon>
        <taxon>Chytridiomycota incertae sedis</taxon>
        <taxon>Chytridiomycetes</taxon>
        <taxon>Rhizophydiales</taxon>
        <taxon>Rhizophydiales incertae sedis</taxon>
        <taxon>Batrachochytrium</taxon>
    </lineage>
</organism>
<dbReference type="AlphaFoldDB" id="F4P2U8"/>
<evidence type="ECO:0000313" key="2">
    <source>
        <dbReference type="Proteomes" id="UP000007241"/>
    </source>
</evidence>
<dbReference type="GeneID" id="18243290"/>